<dbReference type="InterPro" id="IPR015422">
    <property type="entry name" value="PyrdxlP-dep_Trfase_small"/>
</dbReference>
<comment type="catalytic activity">
    <reaction evidence="9">
        <text>O-phospho-L-threonine + H(+) = (R)-1-aminopropan-2-yl phosphate + CO2</text>
        <dbReference type="Rhea" id="RHEA:11492"/>
        <dbReference type="ChEBI" id="CHEBI:15378"/>
        <dbReference type="ChEBI" id="CHEBI:16526"/>
        <dbReference type="ChEBI" id="CHEBI:58563"/>
        <dbReference type="ChEBI" id="CHEBI:58675"/>
        <dbReference type="EC" id="4.1.1.81"/>
    </reaction>
</comment>
<dbReference type="Pfam" id="PF00155">
    <property type="entry name" value="Aminotran_1_2"/>
    <property type="match status" value="1"/>
</dbReference>
<sequence length="335" mass="35039">MLYHPAVDHGGALDRAIARFGGVRSDWIDLSTGINPWPYPVPALPADAWTRLPDERGLADLAAAARDFYGAPAEAPLVAAPGSQALIQLLPRLVPPGEVAIVAPTYAEHARCWAVAGHHVRTIGAEALERDPADVLVVVNPNNPDGSVLRPGQLAALAQAQAARGGLLVVDEAFAEVVPAASLTPWAGMPGLVLLRSFGKFFGLAGLRLGFAFGPADLVQCMNAAFGPWAVAGPALAVGRTALADRAWAAATRSRLAEAARAHDDILSAAGLAPAGGTDLFRLARFADAGPLADRLGRHHILVRRFIDRPDRLRFGLPPDAAAEARLVAALCNKD</sequence>
<evidence type="ECO:0000259" key="10">
    <source>
        <dbReference type="Pfam" id="PF00155"/>
    </source>
</evidence>
<gene>
    <name evidence="11" type="primary">cobC</name>
    <name evidence="11" type="ORF">GCM10011611_12820</name>
</gene>
<keyword evidence="5" id="KW-0169">Cobalamin biosynthesis</keyword>
<dbReference type="GO" id="GO:0009236">
    <property type="term" value="P:cobalamin biosynthetic process"/>
    <property type="evidence" value="ECO:0007669"/>
    <property type="project" value="UniProtKB-UniPathway"/>
</dbReference>
<dbReference type="InterPro" id="IPR005860">
    <property type="entry name" value="CobD"/>
</dbReference>
<evidence type="ECO:0000256" key="5">
    <source>
        <dbReference type="ARBA" id="ARBA00022573"/>
    </source>
</evidence>
<evidence type="ECO:0000256" key="8">
    <source>
        <dbReference type="ARBA" id="ARBA00029996"/>
    </source>
</evidence>
<dbReference type="InterPro" id="IPR004839">
    <property type="entry name" value="Aminotransferase_I/II_large"/>
</dbReference>
<dbReference type="InterPro" id="IPR015421">
    <property type="entry name" value="PyrdxlP-dep_Trfase_major"/>
</dbReference>
<reference evidence="11" key="2">
    <citation type="submission" date="2020-09" db="EMBL/GenBank/DDBJ databases">
        <authorList>
            <person name="Sun Q."/>
            <person name="Zhou Y."/>
        </authorList>
    </citation>
    <scope>NUCLEOTIDE SEQUENCE</scope>
    <source>
        <strain evidence="11">CGMCC 1.15725</strain>
    </source>
</reference>
<evidence type="ECO:0000256" key="6">
    <source>
        <dbReference type="ARBA" id="ARBA00022898"/>
    </source>
</evidence>
<evidence type="ECO:0000256" key="3">
    <source>
        <dbReference type="ARBA" id="ARBA00004953"/>
    </source>
</evidence>
<comment type="function">
    <text evidence="2">Decarboxylates L-threonine-O-3-phosphate to yield (R)-1-amino-2-propanol O-2-phosphate, the precursor for the linkage between the nucleotide loop and the corrin ring in cobalamin.</text>
</comment>
<dbReference type="SUPFAM" id="SSF53383">
    <property type="entry name" value="PLP-dependent transferases"/>
    <property type="match status" value="1"/>
</dbReference>
<dbReference type="EC" id="4.1.1.81" evidence="4"/>
<dbReference type="EMBL" id="BMJQ01000003">
    <property type="protein sequence ID" value="GGF08784.1"/>
    <property type="molecule type" value="Genomic_DNA"/>
</dbReference>
<comment type="caution">
    <text evidence="11">The sequence shown here is derived from an EMBL/GenBank/DDBJ whole genome shotgun (WGS) entry which is preliminary data.</text>
</comment>
<evidence type="ECO:0000313" key="11">
    <source>
        <dbReference type="EMBL" id="GGF08784.1"/>
    </source>
</evidence>
<dbReference type="PROSITE" id="PS00105">
    <property type="entry name" value="AA_TRANSFER_CLASS_1"/>
    <property type="match status" value="1"/>
</dbReference>
<dbReference type="Gene3D" id="3.40.640.10">
    <property type="entry name" value="Type I PLP-dependent aspartate aminotransferase-like (Major domain)"/>
    <property type="match status" value="1"/>
</dbReference>
<dbReference type="CDD" id="cd00609">
    <property type="entry name" value="AAT_like"/>
    <property type="match status" value="1"/>
</dbReference>
<dbReference type="Proteomes" id="UP000646365">
    <property type="component" value="Unassembled WGS sequence"/>
</dbReference>
<dbReference type="AlphaFoldDB" id="A0A8J2YSF7"/>
<dbReference type="UniPathway" id="UPA00148"/>
<reference evidence="11" key="1">
    <citation type="journal article" date="2014" name="Int. J. Syst. Evol. Microbiol.">
        <title>Complete genome sequence of Corynebacterium casei LMG S-19264T (=DSM 44701T), isolated from a smear-ripened cheese.</title>
        <authorList>
            <consortium name="US DOE Joint Genome Institute (JGI-PGF)"/>
            <person name="Walter F."/>
            <person name="Albersmeier A."/>
            <person name="Kalinowski J."/>
            <person name="Ruckert C."/>
        </authorList>
    </citation>
    <scope>NUCLEOTIDE SEQUENCE</scope>
    <source>
        <strain evidence="11">CGMCC 1.15725</strain>
    </source>
</reference>
<feature type="domain" description="Aminotransferase class I/classII large" evidence="10">
    <location>
        <begin position="47"/>
        <end position="305"/>
    </location>
</feature>
<keyword evidence="12" id="KW-1185">Reference proteome</keyword>
<proteinExistence type="predicted"/>
<dbReference type="RefSeq" id="WP_189043761.1">
    <property type="nucleotide sequence ID" value="NZ_BMJQ01000003.1"/>
</dbReference>
<organism evidence="11 12">
    <name type="scientific">Aliidongia dinghuensis</name>
    <dbReference type="NCBI Taxonomy" id="1867774"/>
    <lineage>
        <taxon>Bacteria</taxon>
        <taxon>Pseudomonadati</taxon>
        <taxon>Pseudomonadota</taxon>
        <taxon>Alphaproteobacteria</taxon>
        <taxon>Rhodospirillales</taxon>
        <taxon>Dongiaceae</taxon>
        <taxon>Aliidongia</taxon>
    </lineage>
</organism>
<dbReference type="InterPro" id="IPR015424">
    <property type="entry name" value="PyrdxlP-dep_Trfase"/>
</dbReference>
<evidence type="ECO:0000256" key="1">
    <source>
        <dbReference type="ARBA" id="ARBA00001933"/>
    </source>
</evidence>
<evidence type="ECO:0000256" key="4">
    <source>
        <dbReference type="ARBA" id="ARBA00012285"/>
    </source>
</evidence>
<dbReference type="PANTHER" id="PTHR42885:SF1">
    <property type="entry name" value="THREONINE-PHOSPHATE DECARBOXYLASE"/>
    <property type="match status" value="1"/>
</dbReference>
<protein>
    <recommendedName>
        <fullName evidence="4">threonine-phosphate decarboxylase</fullName>
        <ecNumber evidence="4">4.1.1.81</ecNumber>
    </recommendedName>
    <alternativeName>
        <fullName evidence="8">L-threonine-O-3-phosphate decarboxylase</fullName>
    </alternativeName>
</protein>
<keyword evidence="6" id="KW-0663">Pyridoxal phosphate</keyword>
<keyword evidence="7" id="KW-0456">Lyase</keyword>
<dbReference type="GO" id="GO:0048472">
    <property type="term" value="F:threonine-phosphate decarboxylase activity"/>
    <property type="evidence" value="ECO:0007669"/>
    <property type="project" value="UniProtKB-EC"/>
</dbReference>
<dbReference type="GO" id="GO:0030170">
    <property type="term" value="F:pyridoxal phosphate binding"/>
    <property type="evidence" value="ECO:0007669"/>
    <property type="project" value="InterPro"/>
</dbReference>
<evidence type="ECO:0000313" key="12">
    <source>
        <dbReference type="Proteomes" id="UP000646365"/>
    </source>
</evidence>
<dbReference type="Gene3D" id="3.90.1150.10">
    <property type="entry name" value="Aspartate Aminotransferase, domain 1"/>
    <property type="match status" value="1"/>
</dbReference>
<dbReference type="NCBIfam" id="TIGR01140">
    <property type="entry name" value="L_thr_O3P_dcar"/>
    <property type="match status" value="1"/>
</dbReference>
<evidence type="ECO:0000256" key="7">
    <source>
        <dbReference type="ARBA" id="ARBA00023239"/>
    </source>
</evidence>
<accession>A0A8J2YSF7</accession>
<name>A0A8J2YSF7_9PROT</name>
<dbReference type="InterPro" id="IPR004838">
    <property type="entry name" value="NHTrfase_class1_PyrdxlP-BS"/>
</dbReference>
<comment type="cofactor">
    <cofactor evidence="1">
        <name>pyridoxal 5'-phosphate</name>
        <dbReference type="ChEBI" id="CHEBI:597326"/>
    </cofactor>
</comment>
<comment type="pathway">
    <text evidence="3">Cofactor biosynthesis; adenosylcobalamin biosynthesis.</text>
</comment>
<evidence type="ECO:0000256" key="9">
    <source>
        <dbReference type="ARBA" id="ARBA00048531"/>
    </source>
</evidence>
<evidence type="ECO:0000256" key="2">
    <source>
        <dbReference type="ARBA" id="ARBA00003444"/>
    </source>
</evidence>
<dbReference type="PANTHER" id="PTHR42885">
    <property type="entry name" value="HISTIDINOL-PHOSPHATE AMINOTRANSFERASE-RELATED"/>
    <property type="match status" value="1"/>
</dbReference>